<accession>A0A4Q1R6T6</accession>
<dbReference type="InterPro" id="IPR023393">
    <property type="entry name" value="START-like_dom_sf"/>
</dbReference>
<dbReference type="GeneID" id="95777811"/>
<dbReference type="Proteomes" id="UP000289482">
    <property type="component" value="Unassembled WGS sequence"/>
</dbReference>
<evidence type="ECO:0000313" key="1">
    <source>
        <dbReference type="EMBL" id="RXS69018.1"/>
    </source>
</evidence>
<gene>
    <name evidence="1" type="ORF">EST54_07305</name>
</gene>
<dbReference type="AlphaFoldDB" id="A0A4Q1R6T6"/>
<sequence length="179" mass="20128">MDFTGRVWGATAAEREAHYPCDGLLTVPYEGWTRAVEVAAPCATVFRWVRQLTIAPYSYDWIDFRGRKSPDRLTPEPAPLAVGQRFLVFDIVDFAADQHITGVLPEAPARRYGQMAVSYVVLPHGDACRLLVKVDSASRRPLIRRLQQRLLAWGDLVMMRKQLLTLKKYAERDAAAGVG</sequence>
<dbReference type="EMBL" id="SDIF01000013">
    <property type="protein sequence ID" value="RXS69018.1"/>
    <property type="molecule type" value="Genomic_DNA"/>
</dbReference>
<dbReference type="RefSeq" id="WP_129246240.1">
    <property type="nucleotide sequence ID" value="NZ_JABZEL010000007.1"/>
</dbReference>
<organism evidence="1 2">
    <name type="scientific">Streptomyces sioyaensis</name>
    <dbReference type="NCBI Taxonomy" id="67364"/>
    <lineage>
        <taxon>Bacteria</taxon>
        <taxon>Bacillati</taxon>
        <taxon>Actinomycetota</taxon>
        <taxon>Actinomycetes</taxon>
        <taxon>Kitasatosporales</taxon>
        <taxon>Streptomycetaceae</taxon>
        <taxon>Streptomyces</taxon>
    </lineage>
</organism>
<evidence type="ECO:0000313" key="2">
    <source>
        <dbReference type="Proteomes" id="UP000289482"/>
    </source>
</evidence>
<keyword evidence="2" id="KW-1185">Reference proteome</keyword>
<comment type="caution">
    <text evidence="1">The sequence shown here is derived from an EMBL/GenBank/DDBJ whole genome shotgun (WGS) entry which is preliminary data.</text>
</comment>
<reference evidence="1 2" key="1">
    <citation type="submission" date="2019-01" db="EMBL/GenBank/DDBJ databases">
        <title>Draft genome sequences of the type strain Streptomyces sioyaensis DSM 40032 and its novel strain, TM32, a thermotolerant antibiotics-producing actinobacterium.</title>
        <authorList>
            <person name="Nakaew N."/>
            <person name="Lumyong S."/>
            <person name="Sloan W.T."/>
            <person name="Sungthong R."/>
        </authorList>
    </citation>
    <scope>NUCLEOTIDE SEQUENCE [LARGE SCALE GENOMIC DNA]</scope>
    <source>
        <strain evidence="1 2">DSM 40032</strain>
    </source>
</reference>
<proteinExistence type="predicted"/>
<protein>
    <recommendedName>
        <fullName evidence="3">SRPBCC family protein</fullName>
    </recommendedName>
</protein>
<name>A0A4Q1R6T6_9ACTN</name>
<evidence type="ECO:0008006" key="3">
    <source>
        <dbReference type="Google" id="ProtNLM"/>
    </source>
</evidence>
<dbReference type="Gene3D" id="3.30.530.20">
    <property type="match status" value="1"/>
</dbReference>